<dbReference type="EMBL" id="CAWVOH010000001">
    <property type="protein sequence ID" value="CAK8054115.1"/>
    <property type="molecule type" value="Genomic_DNA"/>
</dbReference>
<evidence type="ECO:0008006" key="3">
    <source>
        <dbReference type="Google" id="ProtNLM"/>
    </source>
</evidence>
<comment type="caution">
    <text evidence="1">The sequence shown here is derived from an EMBL/GenBank/DDBJ whole genome shotgun (WGS) entry which is preliminary data.</text>
</comment>
<evidence type="ECO:0000313" key="1">
    <source>
        <dbReference type="EMBL" id="CAK8054115.1"/>
    </source>
</evidence>
<name>A0ABP0EPC6_9LACO</name>
<gene>
    <name evidence="1" type="ORF">R54876_GBNLAHCA_00676</name>
</gene>
<dbReference type="Proteomes" id="UP001314241">
    <property type="component" value="Unassembled WGS sequence"/>
</dbReference>
<reference evidence="1 2" key="1">
    <citation type="submission" date="2024-01" db="EMBL/GenBank/DDBJ databases">
        <authorList>
            <person name="Botero Cardona J."/>
        </authorList>
    </citation>
    <scope>NUCLEOTIDE SEQUENCE [LARGE SCALE GENOMIC DNA]</scope>
    <source>
        <strain evidence="1 2">LMG 33000</strain>
    </source>
</reference>
<evidence type="ECO:0000313" key="2">
    <source>
        <dbReference type="Proteomes" id="UP001314241"/>
    </source>
</evidence>
<keyword evidence="2" id="KW-1185">Reference proteome</keyword>
<dbReference type="RefSeq" id="WP_349641657.1">
    <property type="nucleotide sequence ID" value="NZ_CAWVOH010000001.1"/>
</dbReference>
<protein>
    <recommendedName>
        <fullName evidence="3">Phage protein</fullName>
    </recommendedName>
</protein>
<proteinExistence type="predicted"/>
<sequence>MTIDEYNLRMEAYQLSELDHQKDIHMQAFANALIQGTDKSGKPIFKDFDSFYGKEFESNYNRLKERYNPNAVVDFDEQRKLMKLQKKQKIEKEYNLDLLDKLERRVNHE</sequence>
<organism evidence="1 2">
    <name type="scientific">Eupransor demetentiae</name>
    <dbReference type="NCBI Taxonomy" id="3109584"/>
    <lineage>
        <taxon>Bacteria</taxon>
        <taxon>Bacillati</taxon>
        <taxon>Bacillota</taxon>
        <taxon>Bacilli</taxon>
        <taxon>Lactobacillales</taxon>
        <taxon>Lactobacillaceae</taxon>
        <taxon>Eupransor</taxon>
    </lineage>
</organism>
<accession>A0ABP0EPC6</accession>